<dbReference type="AlphaFoldDB" id="A0A816HKS8"/>
<feature type="non-terminal residue" evidence="1">
    <location>
        <position position="1"/>
    </location>
</feature>
<protein>
    <recommendedName>
        <fullName evidence="3">GIY-YIG domain-containing protein</fullName>
    </recommendedName>
</protein>
<organism evidence="1 2">
    <name type="scientific">Adineta ricciae</name>
    <name type="common">Rotifer</name>
    <dbReference type="NCBI Taxonomy" id="249248"/>
    <lineage>
        <taxon>Eukaryota</taxon>
        <taxon>Metazoa</taxon>
        <taxon>Spiralia</taxon>
        <taxon>Gnathifera</taxon>
        <taxon>Rotifera</taxon>
        <taxon>Eurotatoria</taxon>
        <taxon>Bdelloidea</taxon>
        <taxon>Adinetida</taxon>
        <taxon>Adinetidae</taxon>
        <taxon>Adineta</taxon>
    </lineage>
</organism>
<feature type="non-terminal residue" evidence="1">
    <location>
        <position position="221"/>
    </location>
</feature>
<comment type="caution">
    <text evidence="1">The sequence shown here is derived from an EMBL/GenBank/DDBJ whole genome shotgun (WGS) entry which is preliminary data.</text>
</comment>
<name>A0A816HKS8_ADIRI</name>
<dbReference type="EMBL" id="CAJNOR010018542">
    <property type="protein sequence ID" value="CAF1688688.1"/>
    <property type="molecule type" value="Genomic_DNA"/>
</dbReference>
<evidence type="ECO:0008006" key="3">
    <source>
        <dbReference type="Google" id="ProtNLM"/>
    </source>
</evidence>
<reference evidence="1" key="1">
    <citation type="submission" date="2021-02" db="EMBL/GenBank/DDBJ databases">
        <authorList>
            <person name="Nowell W R."/>
        </authorList>
    </citation>
    <scope>NUCLEOTIDE SEQUENCE</scope>
</reference>
<dbReference type="Proteomes" id="UP000663828">
    <property type="component" value="Unassembled WGS sequence"/>
</dbReference>
<proteinExistence type="predicted"/>
<accession>A0A816HKS8</accession>
<gene>
    <name evidence="1" type="ORF">XAT740_LOCUS62965</name>
</gene>
<sequence>NLIPTTSTEIKYRYIQIPYVGKPSYVYSKKLLSIIKQYDPTAQVRTTYNTTNQTRRHFPTKDRLKPSQKAGVVYQISCSNCTKTYIGKTIRQSYRRVNEHEKDVVRALIFIHQASSMIRKRKTIKQHLNTIKGQVQKKPSTQPIRRSARLMNKTQTSYSQQQYAQSAITGYIPQSALGKHTFKTTHSINFDDIQILNQDQRHYRLLIKESLQIRSKKPALN</sequence>
<keyword evidence="2" id="KW-1185">Reference proteome</keyword>
<evidence type="ECO:0000313" key="2">
    <source>
        <dbReference type="Proteomes" id="UP000663828"/>
    </source>
</evidence>
<evidence type="ECO:0000313" key="1">
    <source>
        <dbReference type="EMBL" id="CAF1688688.1"/>
    </source>
</evidence>